<proteinExistence type="predicted"/>
<keyword evidence="2" id="KW-0808">Transferase</keyword>
<evidence type="ECO:0000256" key="1">
    <source>
        <dbReference type="ARBA" id="ARBA00004323"/>
    </source>
</evidence>
<dbReference type="PANTHER" id="PTHR12137">
    <property type="entry name" value="CARBOHYDRATE SULFOTRANSFERASE"/>
    <property type="match status" value="1"/>
</dbReference>
<keyword evidence="7" id="KW-0325">Glycoprotein</keyword>
<dbReference type="InterPro" id="IPR005331">
    <property type="entry name" value="Sulfotransferase"/>
</dbReference>
<dbReference type="RefSeq" id="WP_280318199.1">
    <property type="nucleotide sequence ID" value="NZ_CP118605.1"/>
</dbReference>
<gene>
    <name evidence="8" type="ORF">PVT68_11565</name>
</gene>
<keyword evidence="3" id="KW-0812">Transmembrane</keyword>
<comment type="subcellular location">
    <subcellularLocation>
        <location evidence="1">Golgi apparatus membrane</location>
        <topology evidence="1">Single-pass type II membrane protein</topology>
    </subcellularLocation>
</comment>
<dbReference type="PANTHER" id="PTHR12137:SF54">
    <property type="entry name" value="CARBOHYDRATE SULFOTRANSFERASE"/>
    <property type="match status" value="1"/>
</dbReference>
<protein>
    <submittedName>
        <fullName evidence="8">Sulfotransferase family protein</fullName>
    </submittedName>
</protein>
<accession>A0ABY8N914</accession>
<keyword evidence="5" id="KW-0333">Golgi apparatus</keyword>
<organism evidence="8 9">
    <name type="scientific">Microbulbifer bruguierae</name>
    <dbReference type="NCBI Taxonomy" id="3029061"/>
    <lineage>
        <taxon>Bacteria</taxon>
        <taxon>Pseudomonadati</taxon>
        <taxon>Pseudomonadota</taxon>
        <taxon>Gammaproteobacteria</taxon>
        <taxon>Cellvibrionales</taxon>
        <taxon>Microbulbiferaceae</taxon>
        <taxon>Microbulbifer</taxon>
    </lineage>
</organism>
<dbReference type="InterPro" id="IPR027417">
    <property type="entry name" value="P-loop_NTPase"/>
</dbReference>
<keyword evidence="4" id="KW-1133">Transmembrane helix</keyword>
<evidence type="ECO:0000256" key="3">
    <source>
        <dbReference type="ARBA" id="ARBA00022692"/>
    </source>
</evidence>
<evidence type="ECO:0000313" key="9">
    <source>
        <dbReference type="Proteomes" id="UP001236500"/>
    </source>
</evidence>
<dbReference type="EMBL" id="CP118605">
    <property type="protein sequence ID" value="WGL15406.1"/>
    <property type="molecule type" value="Genomic_DNA"/>
</dbReference>
<dbReference type="InterPro" id="IPR018011">
    <property type="entry name" value="Carb_sulfotrans_8-10"/>
</dbReference>
<sequence>MHQLLDKLLFNRATLPLRPFYRRYPFSSAASMRSANDRGIVDMELGFFYNRMPKAANSTMVTNLVRLKLGHDLPSPQAKRAFPHPGRLGSSDMAAFPGLFKFTVVRNPYSRLLSAYLDKVVRFSDRPGNGITFEQFVEKLATDRKYLYSNAHWVPQSDLLLLPAAELDFVGKVESLDRDLTEIKRRLQPGNSDQITSAGPPATGASNKLRRYYSNEALVKQVARIYRADFETFGYDVAFPS</sequence>
<dbReference type="SUPFAM" id="SSF52540">
    <property type="entry name" value="P-loop containing nucleoside triphosphate hydrolases"/>
    <property type="match status" value="1"/>
</dbReference>
<evidence type="ECO:0000256" key="2">
    <source>
        <dbReference type="ARBA" id="ARBA00022679"/>
    </source>
</evidence>
<keyword evidence="9" id="KW-1185">Reference proteome</keyword>
<dbReference type="Pfam" id="PF03567">
    <property type="entry name" value="Sulfotransfer_2"/>
    <property type="match status" value="1"/>
</dbReference>
<name>A0ABY8N914_9GAMM</name>
<evidence type="ECO:0000256" key="4">
    <source>
        <dbReference type="ARBA" id="ARBA00022989"/>
    </source>
</evidence>
<keyword evidence="6" id="KW-0472">Membrane</keyword>
<dbReference type="Proteomes" id="UP001236500">
    <property type="component" value="Chromosome"/>
</dbReference>
<evidence type="ECO:0000256" key="6">
    <source>
        <dbReference type="ARBA" id="ARBA00023136"/>
    </source>
</evidence>
<evidence type="ECO:0000313" key="8">
    <source>
        <dbReference type="EMBL" id="WGL15406.1"/>
    </source>
</evidence>
<evidence type="ECO:0000256" key="7">
    <source>
        <dbReference type="ARBA" id="ARBA00023180"/>
    </source>
</evidence>
<reference evidence="8 9" key="1">
    <citation type="submission" date="2023-02" db="EMBL/GenBank/DDBJ databases">
        <title>Description and genomic characterization of Microbulbifer bruguierae sp. nov., isolated from the sediment of mangrove plant Bruguiera sexangula.</title>
        <authorList>
            <person name="Long M."/>
        </authorList>
    </citation>
    <scope>NUCLEOTIDE SEQUENCE [LARGE SCALE GENOMIC DNA]</scope>
    <source>
        <strain evidence="8 9">H12</strain>
    </source>
</reference>
<evidence type="ECO:0000256" key="5">
    <source>
        <dbReference type="ARBA" id="ARBA00023034"/>
    </source>
</evidence>